<protein>
    <submittedName>
        <fullName evidence="1">Uncharacterized protein</fullName>
    </submittedName>
</protein>
<dbReference type="EMBL" id="KB822700">
    <property type="protein sequence ID" value="ETI26866.1"/>
    <property type="molecule type" value="Genomic_DNA"/>
</dbReference>
<dbReference type="RefSeq" id="XP_008724525.1">
    <property type="nucleotide sequence ID" value="XM_008726303.1"/>
</dbReference>
<evidence type="ECO:0000313" key="1">
    <source>
        <dbReference type="EMBL" id="ETI26866.1"/>
    </source>
</evidence>
<dbReference type="AlphaFoldDB" id="V9DJK9"/>
<dbReference type="VEuPathDB" id="FungiDB:G647_10312"/>
<evidence type="ECO:0000313" key="2">
    <source>
        <dbReference type="Proteomes" id="UP000030678"/>
    </source>
</evidence>
<proteinExistence type="predicted"/>
<organism evidence="1 2">
    <name type="scientific">Cladophialophora carrionii CBS 160.54</name>
    <dbReference type="NCBI Taxonomy" id="1279043"/>
    <lineage>
        <taxon>Eukaryota</taxon>
        <taxon>Fungi</taxon>
        <taxon>Dikarya</taxon>
        <taxon>Ascomycota</taxon>
        <taxon>Pezizomycotina</taxon>
        <taxon>Eurotiomycetes</taxon>
        <taxon>Chaetothyriomycetidae</taxon>
        <taxon>Chaetothyriales</taxon>
        <taxon>Herpotrichiellaceae</taxon>
        <taxon>Cladophialophora</taxon>
    </lineage>
</organism>
<accession>V9DJK9</accession>
<dbReference type="Proteomes" id="UP000030678">
    <property type="component" value="Unassembled WGS sequence"/>
</dbReference>
<dbReference type="GeneID" id="19988805"/>
<reference evidence="1 2" key="1">
    <citation type="submission" date="2013-03" db="EMBL/GenBank/DDBJ databases">
        <title>The Genome Sequence of Cladophialophora carrionii CBS 160.54.</title>
        <authorList>
            <consortium name="The Broad Institute Genomics Platform"/>
            <person name="Cuomo C."/>
            <person name="de Hoog S."/>
            <person name="Gorbushina A."/>
            <person name="Walker B."/>
            <person name="Young S.K."/>
            <person name="Zeng Q."/>
            <person name="Gargeya S."/>
            <person name="Fitzgerald M."/>
            <person name="Haas B."/>
            <person name="Abouelleil A."/>
            <person name="Allen A.W."/>
            <person name="Alvarado L."/>
            <person name="Arachchi H.M."/>
            <person name="Berlin A.M."/>
            <person name="Chapman S.B."/>
            <person name="Gainer-Dewar J."/>
            <person name="Goldberg J."/>
            <person name="Griggs A."/>
            <person name="Gujja S."/>
            <person name="Hansen M."/>
            <person name="Howarth C."/>
            <person name="Imamovic A."/>
            <person name="Ireland A."/>
            <person name="Larimer J."/>
            <person name="McCowan C."/>
            <person name="Murphy C."/>
            <person name="Pearson M."/>
            <person name="Poon T.W."/>
            <person name="Priest M."/>
            <person name="Roberts A."/>
            <person name="Saif S."/>
            <person name="Shea T."/>
            <person name="Sisk P."/>
            <person name="Sykes S."/>
            <person name="Wortman J."/>
            <person name="Nusbaum C."/>
            <person name="Birren B."/>
        </authorList>
    </citation>
    <scope>NUCLEOTIDE SEQUENCE [LARGE SCALE GENOMIC DNA]</scope>
    <source>
        <strain evidence="1 2">CBS 160.54</strain>
    </source>
</reference>
<name>V9DJK9_9EURO</name>
<gene>
    <name evidence="1" type="ORF">G647_10312</name>
</gene>
<dbReference type="HOGENOM" id="CLU_586596_0_0_1"/>
<sequence length="466" mass="52268">MPRALWPKEQVAKLFEYLEKYPSQFQDVDARKTHGYPGAAKYISEMFNVEHPWTAQQIAKKFSNLASSNNITTEKLFKYGRSCLDQSALIDDTQADSESLASNTSDVGEIRHGTLNVTTLPTRQRNNTISKAEFLNSKESENASHFVESAGGTEELLLRGPKVQRLGMSDKVVRQEMGDLSNKIAAIVRFYRKSGAGFATYPSFRVIDQKHPRLCAITKQVFCVEGQPSLFESVVDLGIKVKQEELLRSQIGVATLRWALDTEFPEIFSDKNVVLRRTHSYIRDTYGPLMEIEVRQNVLQSLIDEDNFQRNHLLISAAEKAKDLADALSVLLSDDQDNGNICMPGGEGPPGSWSDRQREIRPIFEKALSICCQLKLNMLDKYSFIWPAPGDKFDIEKMMTEEHNDSQLGPETRVRLTIFPGIVAYPNMNFCNGYGMNGTPKYNGMRSASGVVVAQALVLVHTPGKL</sequence>